<protein>
    <submittedName>
        <fullName evidence="3">ABC-type uncharacterized transport system</fullName>
    </submittedName>
</protein>
<dbReference type="InterPro" id="IPR055396">
    <property type="entry name" value="DUF7088"/>
</dbReference>
<organism evidence="3 4">
    <name type="scientific">Symmachiella dynata</name>
    <dbReference type="NCBI Taxonomy" id="2527995"/>
    <lineage>
        <taxon>Bacteria</taxon>
        <taxon>Pseudomonadati</taxon>
        <taxon>Planctomycetota</taxon>
        <taxon>Planctomycetia</taxon>
        <taxon>Planctomycetales</taxon>
        <taxon>Planctomycetaceae</taxon>
        <taxon>Symmachiella</taxon>
    </lineage>
</organism>
<dbReference type="Proteomes" id="UP000319383">
    <property type="component" value="Chromosome"/>
</dbReference>
<keyword evidence="4" id="KW-1185">Reference proteome</keyword>
<dbReference type="InterPro" id="IPR019196">
    <property type="entry name" value="ABC_transp_unknown"/>
</dbReference>
<dbReference type="RefSeq" id="WP_145377254.1">
    <property type="nucleotide sequence ID" value="NZ_CP036276.1"/>
</dbReference>
<feature type="domain" description="ABC-type uncharacterised transport system" evidence="1">
    <location>
        <begin position="190"/>
        <end position="431"/>
    </location>
</feature>
<evidence type="ECO:0000313" key="3">
    <source>
        <dbReference type="EMBL" id="QDU44977.1"/>
    </source>
</evidence>
<evidence type="ECO:0000259" key="2">
    <source>
        <dbReference type="Pfam" id="PF23357"/>
    </source>
</evidence>
<proteinExistence type="predicted"/>
<name>A0A517ZR74_9PLAN</name>
<dbReference type="AlphaFoldDB" id="A0A517ZR74"/>
<evidence type="ECO:0000313" key="4">
    <source>
        <dbReference type="Proteomes" id="UP000319383"/>
    </source>
</evidence>
<sequence length="505" mass="54966">MKFLGQYWRRARRGVASGVCVVVALLAANWGVAAVAPQAWDVTAQRRLTLSPQTQDVLAELQGAVTVTLFAESEVRTARERTFDDSAAMLSDLLKRYQQHIDKFEIERVTANDSVAGQRLKQRFPDITAPCVVITYQLPGEEPRHEVLQHEDLAEFHGAPAGRVAGVDFFAEQTVTAALARLAEGQPQVKVYCLSGHGEASLVAEGSDSTRSLSELADYLQMGGVQMERLDLSQATHVPADADVVLLAGPQAEYDAADAAKLETYFKHGGSGLLLLDFVQNHRDGTVLPTGLDRLLRKWGVLIGNDFVVTTTVDKQLSTVVRALPADGDHPLARSMPRASLDFMQARSVRLLPVTAAPTAVCTPLLLSPDGPHCWAETDVVSRNMPQWNDGSDLPGPVSLAVAVERTDRATPAPMLVVVGDAEFATNRGMTGPRQYAAGTFVLRSLHWLAGTKRAMQDIPMRRSRPYQLTGTVQTQRGLVWKTMLFLSALVSTAGATVWTMRRHG</sequence>
<gene>
    <name evidence="3" type="ORF">Mal52_34630</name>
</gene>
<dbReference type="EMBL" id="CP036276">
    <property type="protein sequence ID" value="QDU44977.1"/>
    <property type="molecule type" value="Genomic_DNA"/>
</dbReference>
<dbReference type="KEGG" id="sdyn:Mal52_34630"/>
<dbReference type="Pfam" id="PF09822">
    <property type="entry name" value="ABC_transp_aux"/>
    <property type="match status" value="1"/>
</dbReference>
<accession>A0A517ZR74</accession>
<dbReference type="Pfam" id="PF23357">
    <property type="entry name" value="DUF7088"/>
    <property type="match status" value="1"/>
</dbReference>
<feature type="domain" description="DUF7088" evidence="2">
    <location>
        <begin position="45"/>
        <end position="115"/>
    </location>
</feature>
<evidence type="ECO:0000259" key="1">
    <source>
        <dbReference type="Pfam" id="PF09822"/>
    </source>
</evidence>
<reference evidence="3 4" key="1">
    <citation type="submission" date="2019-02" db="EMBL/GenBank/DDBJ databases">
        <title>Deep-cultivation of Planctomycetes and their phenomic and genomic characterization uncovers novel biology.</title>
        <authorList>
            <person name="Wiegand S."/>
            <person name="Jogler M."/>
            <person name="Boedeker C."/>
            <person name="Pinto D."/>
            <person name="Vollmers J."/>
            <person name="Rivas-Marin E."/>
            <person name="Kohn T."/>
            <person name="Peeters S.H."/>
            <person name="Heuer A."/>
            <person name="Rast P."/>
            <person name="Oberbeckmann S."/>
            <person name="Bunk B."/>
            <person name="Jeske O."/>
            <person name="Meyerdierks A."/>
            <person name="Storesund J.E."/>
            <person name="Kallscheuer N."/>
            <person name="Luecker S."/>
            <person name="Lage O.M."/>
            <person name="Pohl T."/>
            <person name="Merkel B.J."/>
            <person name="Hornburger P."/>
            <person name="Mueller R.-W."/>
            <person name="Bruemmer F."/>
            <person name="Labrenz M."/>
            <person name="Spormann A.M."/>
            <person name="Op den Camp H."/>
            <person name="Overmann J."/>
            <person name="Amann R."/>
            <person name="Jetten M.S.M."/>
            <person name="Mascher T."/>
            <person name="Medema M.H."/>
            <person name="Devos D.P."/>
            <person name="Kaster A.-K."/>
            <person name="Ovreas L."/>
            <person name="Rohde M."/>
            <person name="Galperin M.Y."/>
            <person name="Jogler C."/>
        </authorList>
    </citation>
    <scope>NUCLEOTIDE SEQUENCE [LARGE SCALE GENOMIC DNA]</scope>
    <source>
        <strain evidence="3 4">Mal52</strain>
    </source>
</reference>